<dbReference type="Pfam" id="PF10543">
    <property type="entry name" value="ORF6N"/>
    <property type="match status" value="1"/>
</dbReference>
<dbReference type="Proteomes" id="UP000002985">
    <property type="component" value="Unassembled WGS sequence"/>
</dbReference>
<dbReference type="SMR" id="I3ILS3"/>
<organism evidence="2 3">
    <name type="scientific">Candidatus Jettenia caeni</name>
    <dbReference type="NCBI Taxonomy" id="247490"/>
    <lineage>
        <taxon>Bacteria</taxon>
        <taxon>Pseudomonadati</taxon>
        <taxon>Planctomycetota</taxon>
        <taxon>Candidatus Brocadiia</taxon>
        <taxon>Candidatus Brocadiales</taxon>
        <taxon>Candidatus Brocadiaceae</taxon>
        <taxon>Candidatus Jettenia</taxon>
    </lineage>
</organism>
<dbReference type="STRING" id="247490.KSU1_C1072"/>
<protein>
    <recommendedName>
        <fullName evidence="1">KilA-N DNA-binding domain-containing protein</fullName>
    </recommendedName>
</protein>
<dbReference type="AlphaFoldDB" id="I3ILS3"/>
<gene>
    <name evidence="2" type="ORF">KSU1_C1072</name>
</gene>
<dbReference type="Pfam" id="PF13412">
    <property type="entry name" value="HTH_24"/>
    <property type="match status" value="1"/>
</dbReference>
<evidence type="ECO:0000259" key="1">
    <source>
        <dbReference type="Pfam" id="PF10543"/>
    </source>
</evidence>
<reference evidence="2 3" key="1">
    <citation type="journal article" date="2012" name="FEBS Lett.">
        <title>Anammox organism KSU-1 expresses a NirK-type copper-containing nitrite reductase instead of a NirS-type with cytochrome cd1.</title>
        <authorList>
            <person name="Hira D."/>
            <person name="Toh H."/>
            <person name="Migita C.T."/>
            <person name="Okubo H."/>
            <person name="Nishiyama T."/>
            <person name="Hattori M."/>
            <person name="Furukawa K."/>
            <person name="Fujii T."/>
        </authorList>
    </citation>
    <scope>NUCLEOTIDE SEQUENCE [LARGE SCALE GENOMIC DNA]</scope>
</reference>
<proteinExistence type="predicted"/>
<dbReference type="OrthoDB" id="9816206at2"/>
<feature type="domain" description="KilA-N DNA-binding" evidence="1">
    <location>
        <begin position="21"/>
        <end position="91"/>
    </location>
</feature>
<dbReference type="eggNOG" id="COG3646">
    <property type="taxonomic scope" value="Bacteria"/>
</dbReference>
<keyword evidence="3" id="KW-1185">Reference proteome</keyword>
<sequence>MIMEQVMRIEDRVIELPGKPPCMLDRDLARVYGVETMELNQARVRNPKKFMEGVDYFQLTKDDITICDIDWKGGHSPYAYTKRGAYMFSTILSTDEAIEHAIAVVEGFCAYSFLMEEIKAGRITVKPNLKQDRQEWMFNNMRSELLDRSPLWRKILRYKDIGLNNREIALLVHLEKSTVRKHVRRMESCGLLMPPKDLPKLQGYAEHFKNRLN</sequence>
<comment type="caution">
    <text evidence="2">The sequence shown here is derived from an EMBL/GenBank/DDBJ whole genome shotgun (WGS) entry which is preliminary data.</text>
</comment>
<evidence type="ECO:0000313" key="2">
    <source>
        <dbReference type="EMBL" id="GAB62668.1"/>
    </source>
</evidence>
<evidence type="ECO:0000313" key="3">
    <source>
        <dbReference type="Proteomes" id="UP000002985"/>
    </source>
</evidence>
<dbReference type="InterPro" id="IPR018873">
    <property type="entry name" value="KilA-N_DNA-bd_domain"/>
</dbReference>
<accession>I3ILS3</accession>
<dbReference type="EMBL" id="BAFH01000003">
    <property type="protein sequence ID" value="GAB62668.1"/>
    <property type="molecule type" value="Genomic_DNA"/>
</dbReference>
<name>I3ILS3_9BACT</name>